<evidence type="ECO:0000313" key="3">
    <source>
        <dbReference type="Proteomes" id="UP000267606"/>
    </source>
</evidence>
<reference evidence="2 3" key="2">
    <citation type="submission" date="2018-11" db="EMBL/GenBank/DDBJ databases">
        <authorList>
            <consortium name="Pathogen Informatics"/>
        </authorList>
    </citation>
    <scope>NUCLEOTIDE SEQUENCE [LARGE SCALE GENOMIC DNA]</scope>
</reference>
<evidence type="ECO:0000313" key="4">
    <source>
        <dbReference type="WBParaSite" id="OFLC_0001212301-mRNA-1"/>
    </source>
</evidence>
<organism evidence="4">
    <name type="scientific">Onchocerca flexuosa</name>
    <dbReference type="NCBI Taxonomy" id="387005"/>
    <lineage>
        <taxon>Eukaryota</taxon>
        <taxon>Metazoa</taxon>
        <taxon>Ecdysozoa</taxon>
        <taxon>Nematoda</taxon>
        <taxon>Chromadorea</taxon>
        <taxon>Rhabditida</taxon>
        <taxon>Spirurina</taxon>
        <taxon>Spiruromorpha</taxon>
        <taxon>Filarioidea</taxon>
        <taxon>Onchocercidae</taxon>
        <taxon>Onchocerca</taxon>
    </lineage>
</organism>
<feature type="compositionally biased region" description="Basic and acidic residues" evidence="1">
    <location>
        <begin position="32"/>
        <end position="48"/>
    </location>
</feature>
<dbReference type="EMBL" id="UZAJ01018426">
    <property type="protein sequence ID" value="VDO82118.1"/>
    <property type="molecule type" value="Genomic_DNA"/>
</dbReference>
<feature type="region of interest" description="Disordered" evidence="1">
    <location>
        <begin position="17"/>
        <end position="50"/>
    </location>
</feature>
<evidence type="ECO:0000313" key="2">
    <source>
        <dbReference type="EMBL" id="VDO82118.1"/>
    </source>
</evidence>
<reference evidence="4" key="1">
    <citation type="submission" date="2016-06" db="UniProtKB">
        <authorList>
            <consortium name="WormBaseParasite"/>
        </authorList>
    </citation>
    <scope>IDENTIFICATION</scope>
</reference>
<dbReference type="AlphaFoldDB" id="A0A183HXB1"/>
<name>A0A183HXB1_9BILA</name>
<gene>
    <name evidence="2" type="ORF">OFLC_LOCUS12126</name>
</gene>
<evidence type="ECO:0000256" key="1">
    <source>
        <dbReference type="SAM" id="MobiDB-lite"/>
    </source>
</evidence>
<proteinExistence type="predicted"/>
<sequence length="97" mass="10824">MPGGALCQVQNIPTHATRKAGELKRSKKVTTKVKDENEKNRAETENENLKGTSAKIEEKLNETNVLKAKLLHESPDTIEVFFVSCHTTSSVILLSYR</sequence>
<accession>A0A183HXB1</accession>
<dbReference type="WBParaSite" id="OFLC_0001212301-mRNA-1">
    <property type="protein sequence ID" value="OFLC_0001212301-mRNA-1"/>
    <property type="gene ID" value="OFLC_0001212301"/>
</dbReference>
<keyword evidence="3" id="KW-1185">Reference proteome</keyword>
<dbReference type="Proteomes" id="UP000267606">
    <property type="component" value="Unassembled WGS sequence"/>
</dbReference>
<protein>
    <submittedName>
        <fullName evidence="4">BZIP domain-containing protein</fullName>
    </submittedName>
</protein>